<dbReference type="NCBIfam" id="TIGR00041">
    <property type="entry name" value="DTMP_kinase"/>
    <property type="match status" value="1"/>
</dbReference>
<dbReference type="GO" id="GO:0005524">
    <property type="term" value="F:ATP binding"/>
    <property type="evidence" value="ECO:0007669"/>
    <property type="project" value="UniProtKB-UniRule"/>
</dbReference>
<dbReference type="GO" id="GO:0006235">
    <property type="term" value="P:dTTP biosynthetic process"/>
    <property type="evidence" value="ECO:0007669"/>
    <property type="project" value="UniProtKB-UniRule"/>
</dbReference>
<dbReference type="InterPro" id="IPR039430">
    <property type="entry name" value="Thymidylate_kin-like_dom"/>
</dbReference>
<dbReference type="EMBL" id="CP061800">
    <property type="protein sequence ID" value="QTA91951.1"/>
    <property type="molecule type" value="Genomic_DNA"/>
</dbReference>
<dbReference type="PANTHER" id="PTHR10344">
    <property type="entry name" value="THYMIDYLATE KINASE"/>
    <property type="match status" value="1"/>
</dbReference>
<evidence type="ECO:0000256" key="2">
    <source>
        <dbReference type="ARBA" id="ARBA00012980"/>
    </source>
</evidence>
<protein>
    <recommendedName>
        <fullName evidence="3 12">Thymidylate kinase</fullName>
        <ecNumber evidence="2 12">2.7.4.9</ecNumber>
    </recommendedName>
    <alternativeName>
        <fullName evidence="9 12">dTMP kinase</fullName>
    </alternativeName>
</protein>
<evidence type="ECO:0000256" key="10">
    <source>
        <dbReference type="ARBA" id="ARBA00048743"/>
    </source>
</evidence>
<dbReference type="InterPro" id="IPR027417">
    <property type="entry name" value="P-loop_NTPase"/>
</dbReference>
<dbReference type="HAMAP" id="MF_00165">
    <property type="entry name" value="Thymidylate_kinase"/>
    <property type="match status" value="1"/>
</dbReference>
<name>A0A975BUE9_9BACT</name>
<feature type="domain" description="Thymidylate kinase-like" evidence="13">
    <location>
        <begin position="5"/>
        <end position="201"/>
    </location>
</feature>
<accession>A0A975BUE9</accession>
<keyword evidence="8 12" id="KW-0067">ATP-binding</keyword>
<proteinExistence type="inferred from homology"/>
<evidence type="ECO:0000256" key="11">
    <source>
        <dbReference type="ARBA" id="ARBA00057735"/>
    </source>
</evidence>
<evidence type="ECO:0000256" key="8">
    <source>
        <dbReference type="ARBA" id="ARBA00022840"/>
    </source>
</evidence>
<dbReference type="InterPro" id="IPR018094">
    <property type="entry name" value="Thymidylate_kinase"/>
</dbReference>
<evidence type="ECO:0000256" key="9">
    <source>
        <dbReference type="ARBA" id="ARBA00029962"/>
    </source>
</evidence>
<sequence length="213" mass="24633">MFITFEGTEGAGKTTQIRHISEFLQNKGYHCVMTREPGSTKIGKKIRTILLDPDNNDMDSLTELLLYMADRVQHINKVVIPSLSEGKTVLCDRYSDATLVYQGFARGINIELIKKLHRLILDDLKPDMTFLLDLPPEIGLSRAWKQIENGIRTKLETRFEKETLAFHKKVREGYLALARLEPERFRIIDASVNENQVQREIIKNLSLFLFREL</sequence>
<comment type="similarity">
    <text evidence="1 12">Belongs to the thymidylate kinase family.</text>
</comment>
<evidence type="ECO:0000313" key="14">
    <source>
        <dbReference type="EMBL" id="QTA91951.1"/>
    </source>
</evidence>
<dbReference type="GO" id="GO:0005829">
    <property type="term" value="C:cytosol"/>
    <property type="evidence" value="ECO:0007669"/>
    <property type="project" value="TreeGrafter"/>
</dbReference>
<feature type="binding site" evidence="12">
    <location>
        <begin position="7"/>
        <end position="14"/>
    </location>
    <ligand>
        <name>ATP</name>
        <dbReference type="ChEBI" id="CHEBI:30616"/>
    </ligand>
</feature>
<keyword evidence="6 12" id="KW-0547">Nucleotide-binding</keyword>
<dbReference type="GO" id="GO:0006233">
    <property type="term" value="P:dTDP biosynthetic process"/>
    <property type="evidence" value="ECO:0007669"/>
    <property type="project" value="InterPro"/>
</dbReference>
<evidence type="ECO:0000256" key="3">
    <source>
        <dbReference type="ARBA" id="ARBA00017144"/>
    </source>
</evidence>
<dbReference type="GO" id="GO:0006227">
    <property type="term" value="P:dUDP biosynthetic process"/>
    <property type="evidence" value="ECO:0007669"/>
    <property type="project" value="TreeGrafter"/>
</dbReference>
<dbReference type="AlphaFoldDB" id="A0A975BUE9"/>
<evidence type="ECO:0000256" key="6">
    <source>
        <dbReference type="ARBA" id="ARBA00022741"/>
    </source>
</evidence>
<dbReference type="GO" id="GO:0004798">
    <property type="term" value="F:dTMP kinase activity"/>
    <property type="evidence" value="ECO:0007669"/>
    <property type="project" value="UniProtKB-UniRule"/>
</dbReference>
<dbReference type="CDD" id="cd01672">
    <property type="entry name" value="TMPK"/>
    <property type="match status" value="1"/>
</dbReference>
<evidence type="ECO:0000256" key="5">
    <source>
        <dbReference type="ARBA" id="ARBA00022727"/>
    </source>
</evidence>
<evidence type="ECO:0000259" key="13">
    <source>
        <dbReference type="Pfam" id="PF02223"/>
    </source>
</evidence>
<dbReference type="Proteomes" id="UP000663722">
    <property type="component" value="Chromosome"/>
</dbReference>
<evidence type="ECO:0000256" key="1">
    <source>
        <dbReference type="ARBA" id="ARBA00009776"/>
    </source>
</evidence>
<dbReference type="RefSeq" id="WP_207679517.1">
    <property type="nucleotide sequence ID" value="NZ_CP061800.1"/>
</dbReference>
<dbReference type="FunFam" id="3.40.50.300:FF:000225">
    <property type="entry name" value="Thymidylate kinase"/>
    <property type="match status" value="1"/>
</dbReference>
<keyword evidence="4 12" id="KW-0808">Transferase</keyword>
<dbReference type="PANTHER" id="PTHR10344:SF4">
    <property type="entry name" value="UMP-CMP KINASE 2, MITOCHONDRIAL"/>
    <property type="match status" value="1"/>
</dbReference>
<dbReference type="KEGG" id="dmm:dnm_080240"/>
<comment type="function">
    <text evidence="11 12">Phosphorylation of dTMP to form dTDP in both de novo and salvage pathways of dTTP synthesis.</text>
</comment>
<gene>
    <name evidence="12 14" type="primary">tmk</name>
    <name evidence="14" type="ORF">dnm_080240</name>
</gene>
<comment type="catalytic activity">
    <reaction evidence="10 12">
        <text>dTMP + ATP = dTDP + ADP</text>
        <dbReference type="Rhea" id="RHEA:13517"/>
        <dbReference type="ChEBI" id="CHEBI:30616"/>
        <dbReference type="ChEBI" id="CHEBI:58369"/>
        <dbReference type="ChEBI" id="CHEBI:63528"/>
        <dbReference type="ChEBI" id="CHEBI:456216"/>
        <dbReference type="EC" id="2.7.4.9"/>
    </reaction>
</comment>
<dbReference type="Gene3D" id="3.40.50.300">
    <property type="entry name" value="P-loop containing nucleotide triphosphate hydrolases"/>
    <property type="match status" value="1"/>
</dbReference>
<evidence type="ECO:0000256" key="12">
    <source>
        <dbReference type="HAMAP-Rule" id="MF_00165"/>
    </source>
</evidence>
<dbReference type="Pfam" id="PF02223">
    <property type="entry name" value="Thymidylate_kin"/>
    <property type="match status" value="1"/>
</dbReference>
<evidence type="ECO:0000313" key="15">
    <source>
        <dbReference type="Proteomes" id="UP000663722"/>
    </source>
</evidence>
<dbReference type="SUPFAM" id="SSF52540">
    <property type="entry name" value="P-loop containing nucleoside triphosphate hydrolases"/>
    <property type="match status" value="1"/>
</dbReference>
<evidence type="ECO:0000256" key="4">
    <source>
        <dbReference type="ARBA" id="ARBA00022679"/>
    </source>
</evidence>
<keyword evidence="5 12" id="KW-0545">Nucleotide biosynthesis</keyword>
<evidence type="ECO:0000256" key="7">
    <source>
        <dbReference type="ARBA" id="ARBA00022777"/>
    </source>
</evidence>
<keyword evidence="7 12" id="KW-0418">Kinase</keyword>
<reference evidence="14" key="1">
    <citation type="journal article" date="2021" name="Microb. Physiol.">
        <title>Proteogenomic Insights into the Physiology of Marine, Sulfate-Reducing, Filamentous Desulfonema limicola and Desulfonema magnum.</title>
        <authorList>
            <person name="Schnaars V."/>
            <person name="Wohlbrand L."/>
            <person name="Scheve S."/>
            <person name="Hinrichs C."/>
            <person name="Reinhardt R."/>
            <person name="Rabus R."/>
        </authorList>
    </citation>
    <scope>NUCLEOTIDE SEQUENCE</scope>
    <source>
        <strain evidence="14">4be13</strain>
    </source>
</reference>
<keyword evidence="15" id="KW-1185">Reference proteome</keyword>
<dbReference type="EC" id="2.7.4.9" evidence="2 12"/>
<organism evidence="14 15">
    <name type="scientific">Desulfonema magnum</name>
    <dbReference type="NCBI Taxonomy" id="45655"/>
    <lineage>
        <taxon>Bacteria</taxon>
        <taxon>Pseudomonadati</taxon>
        <taxon>Thermodesulfobacteriota</taxon>
        <taxon>Desulfobacteria</taxon>
        <taxon>Desulfobacterales</taxon>
        <taxon>Desulfococcaceae</taxon>
        <taxon>Desulfonema</taxon>
    </lineage>
</organism>